<dbReference type="InterPro" id="IPR013103">
    <property type="entry name" value="RVT_2"/>
</dbReference>
<dbReference type="InterPro" id="IPR025724">
    <property type="entry name" value="GAG-pre-integrase_dom"/>
</dbReference>
<dbReference type="Pfam" id="PF25597">
    <property type="entry name" value="SH3_retrovirus"/>
    <property type="match status" value="1"/>
</dbReference>
<gene>
    <name evidence="8" type="ORF">MERR_LOCUS11256</name>
</gene>
<keyword evidence="9" id="KW-1185">Reference proteome</keyword>
<proteinExistence type="predicted"/>
<evidence type="ECO:0000256" key="3">
    <source>
        <dbReference type="ARBA" id="ARBA00022801"/>
    </source>
</evidence>
<dbReference type="GO" id="GO:0008270">
    <property type="term" value="F:zinc ion binding"/>
    <property type="evidence" value="ECO:0007669"/>
    <property type="project" value="UniProtKB-KW"/>
</dbReference>
<dbReference type="Gene3D" id="3.30.420.10">
    <property type="entry name" value="Ribonuclease H-like superfamily/Ribonuclease H"/>
    <property type="match status" value="1"/>
</dbReference>
<feature type="compositionally biased region" description="Low complexity" evidence="5">
    <location>
        <begin position="31"/>
        <end position="40"/>
    </location>
</feature>
<dbReference type="EMBL" id="CACVBM020000854">
    <property type="protein sequence ID" value="CAA7024021.1"/>
    <property type="molecule type" value="Genomic_DNA"/>
</dbReference>
<dbReference type="Pfam" id="PF13976">
    <property type="entry name" value="gag_pre-integrs"/>
    <property type="match status" value="1"/>
</dbReference>
<evidence type="ECO:0000256" key="5">
    <source>
        <dbReference type="SAM" id="MobiDB-lite"/>
    </source>
</evidence>
<dbReference type="InterPro" id="IPR039537">
    <property type="entry name" value="Retrotran_Ty1/copia-like"/>
</dbReference>
<evidence type="ECO:0000256" key="2">
    <source>
        <dbReference type="ARBA" id="ARBA00022723"/>
    </source>
</evidence>
<evidence type="ECO:0000259" key="6">
    <source>
        <dbReference type="PROSITE" id="PS50158"/>
    </source>
</evidence>
<evidence type="ECO:0000313" key="9">
    <source>
        <dbReference type="Proteomes" id="UP000467841"/>
    </source>
</evidence>
<dbReference type="SUPFAM" id="SSF57756">
    <property type="entry name" value="Retrovirus zinc finger-like domains"/>
    <property type="match status" value="1"/>
</dbReference>
<keyword evidence="4" id="KW-0862">Zinc</keyword>
<dbReference type="InterPro" id="IPR001878">
    <property type="entry name" value="Znf_CCHC"/>
</dbReference>
<name>A0A6D2I8G7_9BRAS</name>
<keyword evidence="2" id="KW-0479">Metal-binding</keyword>
<comment type="caution">
    <text evidence="8">The sequence shown here is derived from an EMBL/GenBank/DDBJ whole genome shotgun (WGS) entry which is preliminary data.</text>
</comment>
<dbReference type="InterPro" id="IPR001584">
    <property type="entry name" value="Integrase_cat-core"/>
</dbReference>
<accession>A0A6D2I8G7</accession>
<evidence type="ECO:0000256" key="1">
    <source>
        <dbReference type="ARBA" id="ARBA00022670"/>
    </source>
</evidence>
<evidence type="ECO:0000313" key="8">
    <source>
        <dbReference type="EMBL" id="CAA7024021.1"/>
    </source>
</evidence>
<evidence type="ECO:0008006" key="10">
    <source>
        <dbReference type="Google" id="ProtNLM"/>
    </source>
</evidence>
<dbReference type="PROSITE" id="PS50158">
    <property type="entry name" value="ZF_CCHC"/>
    <property type="match status" value="1"/>
</dbReference>
<dbReference type="Pfam" id="PF07727">
    <property type="entry name" value="RVT_2"/>
    <property type="match status" value="1"/>
</dbReference>
<evidence type="ECO:0000256" key="4">
    <source>
        <dbReference type="PROSITE-ProRule" id="PRU00047"/>
    </source>
</evidence>
<feature type="region of interest" description="Disordered" evidence="5">
    <location>
        <begin position="1"/>
        <end position="42"/>
    </location>
</feature>
<keyword evidence="4" id="KW-0863">Zinc-finger</keyword>
<feature type="domain" description="CCHC-type" evidence="6">
    <location>
        <begin position="50"/>
        <end position="63"/>
    </location>
</feature>
<feature type="domain" description="Integrase catalytic" evidence="7">
    <location>
        <begin position="295"/>
        <end position="470"/>
    </location>
</feature>
<dbReference type="PANTHER" id="PTHR42648:SF28">
    <property type="entry name" value="TRANSPOSON-ENCODED PROTEIN WITH RIBONUCLEASE H-LIKE AND RETROVIRUS ZINC FINGER-LIKE DOMAINS"/>
    <property type="match status" value="1"/>
</dbReference>
<dbReference type="AlphaFoldDB" id="A0A6D2I8G7"/>
<dbReference type="PANTHER" id="PTHR42648">
    <property type="entry name" value="TRANSPOSASE, PUTATIVE-RELATED"/>
    <property type="match status" value="1"/>
</dbReference>
<dbReference type="InterPro" id="IPR012337">
    <property type="entry name" value="RNaseH-like_sf"/>
</dbReference>
<dbReference type="InterPro" id="IPR054722">
    <property type="entry name" value="PolX-like_BBD"/>
</dbReference>
<dbReference type="GO" id="GO:0003676">
    <property type="term" value="F:nucleic acid binding"/>
    <property type="evidence" value="ECO:0007669"/>
    <property type="project" value="InterPro"/>
</dbReference>
<organism evidence="8 9">
    <name type="scientific">Microthlaspi erraticum</name>
    <dbReference type="NCBI Taxonomy" id="1685480"/>
    <lineage>
        <taxon>Eukaryota</taxon>
        <taxon>Viridiplantae</taxon>
        <taxon>Streptophyta</taxon>
        <taxon>Embryophyta</taxon>
        <taxon>Tracheophyta</taxon>
        <taxon>Spermatophyta</taxon>
        <taxon>Magnoliopsida</taxon>
        <taxon>eudicotyledons</taxon>
        <taxon>Gunneridae</taxon>
        <taxon>Pentapetalae</taxon>
        <taxon>rosids</taxon>
        <taxon>malvids</taxon>
        <taxon>Brassicales</taxon>
        <taxon>Brassicaceae</taxon>
        <taxon>Coluteocarpeae</taxon>
        <taxon>Microthlaspi</taxon>
    </lineage>
</organism>
<dbReference type="InterPro" id="IPR036875">
    <property type="entry name" value="Znf_CCHC_sf"/>
</dbReference>
<evidence type="ECO:0000259" key="7">
    <source>
        <dbReference type="PROSITE" id="PS50994"/>
    </source>
</evidence>
<dbReference type="Pfam" id="PF22936">
    <property type="entry name" value="Pol_BBD"/>
    <property type="match status" value="1"/>
</dbReference>
<dbReference type="SUPFAM" id="SSF53098">
    <property type="entry name" value="Ribonuclease H-like"/>
    <property type="match status" value="1"/>
</dbReference>
<dbReference type="GO" id="GO:0006508">
    <property type="term" value="P:proteolysis"/>
    <property type="evidence" value="ECO:0007669"/>
    <property type="project" value="UniProtKB-KW"/>
</dbReference>
<dbReference type="GO" id="GO:0015074">
    <property type="term" value="P:DNA integration"/>
    <property type="evidence" value="ECO:0007669"/>
    <property type="project" value="InterPro"/>
</dbReference>
<sequence>MELEYREAPSSRTIGEGNFVRGRSDSRTNFSGKSKNNQSRSRSKDGKKVCWICGKEGHFKKKCYKWIERNKGKSHSQDSGESSLVRDDAKDLVGFLVNEVNMSREEGDHEEWIMDTGCTFHMTPRKDLFLEFKEVSNGKVRMANDSVSDVRGVGSVRFKNPDNTTFVLHDVRYMPGISKNLISMGTLEGKGCEFKGSEGILKVIKSCTVIMKGTRRSSLYILQGSAVESSSGVPGLNAAATVSQNKDQTELWHSRMGHIGQKRFDVLAKKECFGGSKVSDIKFCEDCVMRKTHRVSFGPAQHNTKEKLDYVHSDLWGSPNVPHSLSKCQYFISFTDDYSRKVWVSFLRFKDEAFRSFVEWKKMVETQSGRNIKKLRTANGLKFCKNQFNDFCKQEGMVRHKTCAYTPQQNGVAERLNRTIMNKVRSILSESGLSQKFWAEAVSTAVYLINRSPSSVIDFRVPEELWSTVMPSLENLRRFGCVAYVHSSDGELNPRAKKGVFTGYPEGVKGFKVWLLEEHKVVISRSVVFREDLVYKDIMSSSGGENQGSKLVNLDMVDVQGGATEIWSNEKEDESVQGGATKVSEATVLALVSASEDSVQKVRDYQLVRDRTKRPVKPPVRFTDYDCTGEEDPDDYEFAGFVCLQSEDGSSEPQTFQQAMIDPDSGKWMEAVGDEYGSLMKNRTWILIDRPLNQKTIGCKWIFTRKPGIIGVEDPRLKARLVAKDFSQKEGINYKEIFAPVVKHVSIRYILAAVVHYDMELQQMDVKTVFLHGHLDEFIVMDQPDGFVDKNHPDKVCLLKKSLYGLKQSPR</sequence>
<keyword evidence="1" id="KW-0645">Protease</keyword>
<dbReference type="Proteomes" id="UP000467841">
    <property type="component" value="Unassembled WGS sequence"/>
</dbReference>
<dbReference type="InterPro" id="IPR057670">
    <property type="entry name" value="SH3_retrovirus"/>
</dbReference>
<reference evidence="8" key="1">
    <citation type="submission" date="2020-01" db="EMBL/GenBank/DDBJ databases">
        <authorList>
            <person name="Mishra B."/>
        </authorList>
    </citation>
    <scope>NUCLEOTIDE SEQUENCE [LARGE SCALE GENOMIC DNA]</scope>
</reference>
<dbReference type="SMART" id="SM00343">
    <property type="entry name" value="ZnF_C2HC"/>
    <property type="match status" value="1"/>
</dbReference>
<protein>
    <recommendedName>
        <fullName evidence="10">Integrase catalytic domain-containing protein</fullName>
    </recommendedName>
</protein>
<dbReference type="InterPro" id="IPR036397">
    <property type="entry name" value="RNaseH_sf"/>
</dbReference>
<dbReference type="GO" id="GO:0008233">
    <property type="term" value="F:peptidase activity"/>
    <property type="evidence" value="ECO:0007669"/>
    <property type="project" value="UniProtKB-KW"/>
</dbReference>
<keyword evidence="3" id="KW-0378">Hydrolase</keyword>
<dbReference type="OrthoDB" id="1434865at2759"/>
<dbReference type="PROSITE" id="PS50994">
    <property type="entry name" value="INTEGRASE"/>
    <property type="match status" value="1"/>
</dbReference>